<evidence type="ECO:0000313" key="1">
    <source>
        <dbReference type="EMBL" id="QHT70579.1"/>
    </source>
</evidence>
<gene>
    <name evidence="1" type="ORF">GXP67_29965</name>
</gene>
<keyword evidence="2" id="KW-1185">Reference proteome</keyword>
<protein>
    <submittedName>
        <fullName evidence="1">Uncharacterized protein</fullName>
    </submittedName>
</protein>
<evidence type="ECO:0000313" key="2">
    <source>
        <dbReference type="Proteomes" id="UP000480178"/>
    </source>
</evidence>
<name>A0A6C0GR88_9BACT</name>
<sequence>MIKVEAVYSGGQINSAPRLLYKTVSFLGIRIYTYINADYKFKLEKEKIERQIRFDQMDELEHA</sequence>
<reference evidence="1 2" key="1">
    <citation type="submission" date="2020-01" db="EMBL/GenBank/DDBJ databases">
        <authorList>
            <person name="Kim M.K."/>
        </authorList>
    </citation>
    <scope>NUCLEOTIDE SEQUENCE [LARGE SCALE GENOMIC DNA]</scope>
    <source>
        <strain evidence="1 2">172606-1</strain>
    </source>
</reference>
<dbReference type="AlphaFoldDB" id="A0A6C0GR88"/>
<dbReference type="RefSeq" id="WP_162446556.1">
    <property type="nucleotide sequence ID" value="NZ_CP048222.1"/>
</dbReference>
<dbReference type="KEGG" id="rhoz:GXP67_29965"/>
<dbReference type="EMBL" id="CP048222">
    <property type="protein sequence ID" value="QHT70579.1"/>
    <property type="molecule type" value="Genomic_DNA"/>
</dbReference>
<proteinExistence type="predicted"/>
<dbReference type="Proteomes" id="UP000480178">
    <property type="component" value="Chromosome"/>
</dbReference>
<organism evidence="1 2">
    <name type="scientific">Rhodocytophaga rosea</name>
    <dbReference type="NCBI Taxonomy" id="2704465"/>
    <lineage>
        <taxon>Bacteria</taxon>
        <taxon>Pseudomonadati</taxon>
        <taxon>Bacteroidota</taxon>
        <taxon>Cytophagia</taxon>
        <taxon>Cytophagales</taxon>
        <taxon>Rhodocytophagaceae</taxon>
        <taxon>Rhodocytophaga</taxon>
    </lineage>
</organism>
<accession>A0A6C0GR88</accession>